<comment type="subcellular location">
    <subcellularLocation>
        <location evidence="1">Nucleus</location>
    </subcellularLocation>
</comment>
<keyword evidence="9" id="KW-1185">Reference proteome</keyword>
<dbReference type="OrthoDB" id="1917198at2759"/>
<evidence type="ECO:0000313" key="8">
    <source>
        <dbReference type="EMBL" id="ETO28892.1"/>
    </source>
</evidence>
<dbReference type="PANTHER" id="PTHR13484:SF0">
    <property type="entry name" value="PRE-MRNA 3'-END-PROCESSING FACTOR FIP1"/>
    <property type="match status" value="1"/>
</dbReference>
<dbReference type="EMBL" id="ASPP01006402">
    <property type="protein sequence ID" value="ETO28892.1"/>
    <property type="molecule type" value="Genomic_DNA"/>
</dbReference>
<gene>
    <name evidence="8" type="ORF">RFI_08237</name>
    <name evidence="7" type="ORF">RFI_35769</name>
</gene>
<keyword evidence="3" id="KW-0507">mRNA processing</keyword>
<comment type="similarity">
    <text evidence="2">Belongs to the FIP1 family.</text>
</comment>
<organism evidence="8 9">
    <name type="scientific">Reticulomyxa filosa</name>
    <dbReference type="NCBI Taxonomy" id="46433"/>
    <lineage>
        <taxon>Eukaryota</taxon>
        <taxon>Sar</taxon>
        <taxon>Rhizaria</taxon>
        <taxon>Retaria</taxon>
        <taxon>Foraminifera</taxon>
        <taxon>Monothalamids</taxon>
        <taxon>Reticulomyxidae</taxon>
        <taxon>Reticulomyxa</taxon>
    </lineage>
</organism>
<dbReference type="PANTHER" id="PTHR13484">
    <property type="entry name" value="FIP1-LIKE 1 PROTEIN"/>
    <property type="match status" value="1"/>
</dbReference>
<evidence type="ECO:0000313" key="9">
    <source>
        <dbReference type="Proteomes" id="UP000023152"/>
    </source>
</evidence>
<dbReference type="Pfam" id="PF05182">
    <property type="entry name" value="Fip1"/>
    <property type="match status" value="1"/>
</dbReference>
<name>X6NUG9_RETFI</name>
<feature type="compositionally biased region" description="Polar residues" evidence="5">
    <location>
        <begin position="47"/>
        <end position="56"/>
    </location>
</feature>
<dbReference type="GO" id="GO:0006397">
    <property type="term" value="P:mRNA processing"/>
    <property type="evidence" value="ECO:0007669"/>
    <property type="project" value="UniProtKB-KW"/>
</dbReference>
<dbReference type="EMBL" id="ASPP01037689">
    <property type="protein sequence ID" value="ETO01671.1"/>
    <property type="molecule type" value="Genomic_DNA"/>
</dbReference>
<proteinExistence type="inferred from homology"/>
<evidence type="ECO:0000256" key="2">
    <source>
        <dbReference type="ARBA" id="ARBA00007459"/>
    </source>
</evidence>
<evidence type="ECO:0000256" key="3">
    <source>
        <dbReference type="ARBA" id="ARBA00022664"/>
    </source>
</evidence>
<dbReference type="GO" id="GO:0005847">
    <property type="term" value="C:mRNA cleavage and polyadenylation specificity factor complex"/>
    <property type="evidence" value="ECO:0007669"/>
    <property type="project" value="TreeGrafter"/>
</dbReference>
<sequence>MDVDTELHQSFFGLPPQQIQATTLADQGNEVQLPDTLANEAAATEPQEVTTMTEVSPSLPPSNPSKEELGREDSIGAISQVPVNRSSEDSRVLKQEEFFDPSQSNTINNNNESIPTKAFKKKRIGPIRDPILLRFMGVDASHPKIQDTSNEPSNSSFFADLDIDNLEEKPWEAKNADITDWFNYGFTEESWREYCIAQVKWRKFLKYKPSTSHHLGASANAGINFATGVGALAASGANIGVTTGIAMSAPYTTSHFNESNGGAFVVPHHGHH</sequence>
<evidence type="ECO:0000256" key="5">
    <source>
        <dbReference type="SAM" id="MobiDB-lite"/>
    </source>
</evidence>
<evidence type="ECO:0000256" key="4">
    <source>
        <dbReference type="ARBA" id="ARBA00023242"/>
    </source>
</evidence>
<evidence type="ECO:0000313" key="7">
    <source>
        <dbReference type="EMBL" id="ETO01671.1"/>
    </source>
</evidence>
<reference evidence="8" key="2">
    <citation type="submission" date="2013-05" db="EMBL/GenBank/DDBJ databases">
        <authorList>
            <person name="Gloeckner G."/>
            <person name="Szafranski K."/>
            <person name="Schliwa M."/>
        </authorList>
    </citation>
    <scope>NUCLEOTIDE SEQUENCE</scope>
</reference>
<protein>
    <recommendedName>
        <fullName evidence="6">Pre-mRNA polyadenylation factor Fip1 domain-containing protein</fullName>
    </recommendedName>
</protein>
<evidence type="ECO:0000256" key="1">
    <source>
        <dbReference type="ARBA" id="ARBA00004123"/>
    </source>
</evidence>
<evidence type="ECO:0000259" key="6">
    <source>
        <dbReference type="Pfam" id="PF05182"/>
    </source>
</evidence>
<feature type="domain" description="Pre-mRNA polyadenylation factor Fip1" evidence="6">
    <location>
        <begin position="160"/>
        <end position="201"/>
    </location>
</feature>
<feature type="region of interest" description="Disordered" evidence="5">
    <location>
        <begin position="38"/>
        <end position="70"/>
    </location>
</feature>
<keyword evidence="4" id="KW-0539">Nucleus</keyword>
<accession>X6NUG9</accession>
<reference evidence="8 9" key="1">
    <citation type="journal article" date="2013" name="Curr. Biol.">
        <title>The Genome of the Foraminiferan Reticulomyxa filosa.</title>
        <authorList>
            <person name="Glockner G."/>
            <person name="Hulsmann N."/>
            <person name="Schleicher M."/>
            <person name="Noegel A.A."/>
            <person name="Eichinger L."/>
            <person name="Gallinger C."/>
            <person name="Pawlowski J."/>
            <person name="Sierra R."/>
            <person name="Euteneuer U."/>
            <person name="Pillet L."/>
            <person name="Moustafa A."/>
            <person name="Platzer M."/>
            <person name="Groth M."/>
            <person name="Szafranski K."/>
            <person name="Schliwa M."/>
        </authorList>
    </citation>
    <scope>NUCLEOTIDE SEQUENCE [LARGE SCALE GENOMIC DNA]</scope>
</reference>
<dbReference type="InterPro" id="IPR007854">
    <property type="entry name" value="Fip1_dom"/>
</dbReference>
<dbReference type="InterPro" id="IPR051187">
    <property type="entry name" value="Pre-mRNA_3'-end_processing_reg"/>
</dbReference>
<dbReference type="AlphaFoldDB" id="X6NUG9"/>
<feature type="non-terminal residue" evidence="8">
    <location>
        <position position="272"/>
    </location>
</feature>
<dbReference type="Proteomes" id="UP000023152">
    <property type="component" value="Unassembled WGS sequence"/>
</dbReference>
<comment type="caution">
    <text evidence="8">The sequence shown here is derived from an EMBL/GenBank/DDBJ whole genome shotgun (WGS) entry which is preliminary data.</text>
</comment>